<dbReference type="InterPro" id="IPR029045">
    <property type="entry name" value="ClpP/crotonase-like_dom_sf"/>
</dbReference>
<dbReference type="InterPro" id="IPR004447">
    <property type="entry name" value="Peptidase_S41A"/>
</dbReference>
<dbReference type="InterPro" id="IPR020992">
    <property type="entry name" value="Tail_Prtase_C"/>
</dbReference>
<dbReference type="Gene3D" id="2.30.42.10">
    <property type="match status" value="1"/>
</dbReference>
<dbReference type="PANTHER" id="PTHR32060:SF22">
    <property type="entry name" value="CARBOXYL-TERMINAL-PROCESSING PEPTIDASE 3, CHLOROPLASTIC"/>
    <property type="match status" value="1"/>
</dbReference>
<dbReference type="InterPro" id="IPR005151">
    <property type="entry name" value="Tail-specific_protease"/>
</dbReference>
<evidence type="ECO:0000256" key="4">
    <source>
        <dbReference type="ARBA" id="ARBA00022825"/>
    </source>
</evidence>
<comment type="similarity">
    <text evidence="1 5">Belongs to the peptidase S41A family.</text>
</comment>
<evidence type="ECO:0000256" key="2">
    <source>
        <dbReference type="ARBA" id="ARBA00022670"/>
    </source>
</evidence>
<protein>
    <submittedName>
        <fullName evidence="8">Carboxy terminal-processing peptidase</fullName>
        <ecNumber evidence="8">3.4.21.102</ecNumber>
    </submittedName>
</protein>
<sequence>MRSTILLVTALLFAMHVGAKVVDTAAPLTYTETQSKTAIEIIDKLSTRHYRKLALDDNLSSAYLDKLLETLDPGRAYFYASDIAGFEKSRAKFDDFFKKGDLAIGFQIYNQYTARINSRLLSIIAELEDPETQYNFTVDESLDADRENASWPKDKAEADELWRKRVKAAVLSLKLSGKSVEEAKTTLTRRYKNQQSRLQQQDREDVFETLINALTLLYDPHTSYLSPRTLENFNINMSLSLEGIGAVLQTEDEFTKIVRLVAAGPADKTGQLKPSDKILAVGQGKEGELIDIVGWRLDEVVQLIRGEPNTIVRLQIQPANEDATAIKTVTISRERVKLEEQAAKKAVFEVKEGNSTYRLGVIDVPAFYLDFEAYRQRDPNFKSTTRDVMQLLQELEQENVDGIILDLRNNGGGSLQEATTLTDLFIDQGPVVQIRQSNETISRHHRSRARAVYRGPLLVLINRLSASASEIFAGAIQDYGRGIIVGSQSFGKGTVQSLTGLQEGQLKITESKFYRVSGDSTQHRGVIPDILLPNLIDSSEVGESSYETALPWDKIHAVAHDKYYDITELMKEINPQHEARVAVSPDFNFLKDQLQMVAELKEKKALSLNEKTRLTEKTLLDQRNLASENARRKAKGEAPYPSYEALKAANEEENANALSSPVQIDTEKDAMLREAGFVLADFITSQRVEASSKLANFQE</sequence>
<evidence type="ECO:0000313" key="9">
    <source>
        <dbReference type="Proteomes" id="UP001595840"/>
    </source>
</evidence>
<name>A0ABV8V1F6_9GAMM</name>
<dbReference type="SMART" id="SM00228">
    <property type="entry name" value="PDZ"/>
    <property type="match status" value="1"/>
</dbReference>
<dbReference type="GO" id="GO:0004252">
    <property type="term" value="F:serine-type endopeptidase activity"/>
    <property type="evidence" value="ECO:0007669"/>
    <property type="project" value="UniProtKB-EC"/>
</dbReference>
<keyword evidence="2 5" id="KW-0645">Protease</keyword>
<evidence type="ECO:0000313" key="8">
    <source>
        <dbReference type="EMBL" id="MFC4361716.1"/>
    </source>
</evidence>
<evidence type="ECO:0000256" key="1">
    <source>
        <dbReference type="ARBA" id="ARBA00009179"/>
    </source>
</evidence>
<reference evidence="9" key="1">
    <citation type="journal article" date="2019" name="Int. J. Syst. Evol. Microbiol.">
        <title>The Global Catalogue of Microorganisms (GCM) 10K type strain sequencing project: providing services to taxonomists for standard genome sequencing and annotation.</title>
        <authorList>
            <consortium name="The Broad Institute Genomics Platform"/>
            <consortium name="The Broad Institute Genome Sequencing Center for Infectious Disease"/>
            <person name="Wu L."/>
            <person name="Ma J."/>
        </authorList>
    </citation>
    <scope>NUCLEOTIDE SEQUENCE [LARGE SCALE GENOMIC DNA]</scope>
    <source>
        <strain evidence="9">CECT 8570</strain>
    </source>
</reference>
<dbReference type="InterPro" id="IPR040573">
    <property type="entry name" value="TSP_N"/>
</dbReference>
<keyword evidence="9" id="KW-1185">Reference proteome</keyword>
<accession>A0ABV8V1F6</accession>
<feature type="domain" description="PDZ" evidence="7">
    <location>
        <begin position="234"/>
        <end position="311"/>
    </location>
</feature>
<dbReference type="NCBIfam" id="TIGR00225">
    <property type="entry name" value="prc"/>
    <property type="match status" value="1"/>
</dbReference>
<evidence type="ECO:0000256" key="6">
    <source>
        <dbReference type="SAM" id="SignalP"/>
    </source>
</evidence>
<dbReference type="InterPro" id="IPR001478">
    <property type="entry name" value="PDZ"/>
</dbReference>
<dbReference type="Gene3D" id="3.90.226.10">
    <property type="entry name" value="2-enoyl-CoA Hydratase, Chain A, domain 1"/>
    <property type="match status" value="1"/>
</dbReference>
<feature type="chain" id="PRO_5046989041" evidence="6">
    <location>
        <begin position="20"/>
        <end position="699"/>
    </location>
</feature>
<dbReference type="InterPro" id="IPR036034">
    <property type="entry name" value="PDZ_sf"/>
</dbReference>
<keyword evidence="3 5" id="KW-0378">Hydrolase</keyword>
<keyword evidence="6" id="KW-0732">Signal</keyword>
<evidence type="ECO:0000256" key="3">
    <source>
        <dbReference type="ARBA" id="ARBA00022801"/>
    </source>
</evidence>
<dbReference type="Pfam" id="PF03572">
    <property type="entry name" value="Peptidase_S41"/>
    <property type="match status" value="1"/>
</dbReference>
<dbReference type="Proteomes" id="UP001595840">
    <property type="component" value="Unassembled WGS sequence"/>
</dbReference>
<dbReference type="PROSITE" id="PS50106">
    <property type="entry name" value="PDZ"/>
    <property type="match status" value="1"/>
</dbReference>
<evidence type="ECO:0000259" key="7">
    <source>
        <dbReference type="PROSITE" id="PS50106"/>
    </source>
</evidence>
<evidence type="ECO:0000256" key="5">
    <source>
        <dbReference type="RuleBase" id="RU004404"/>
    </source>
</evidence>
<dbReference type="EMBL" id="JBHSCX010000004">
    <property type="protein sequence ID" value="MFC4361716.1"/>
    <property type="molecule type" value="Genomic_DNA"/>
</dbReference>
<dbReference type="SUPFAM" id="SSF50156">
    <property type="entry name" value="PDZ domain-like"/>
    <property type="match status" value="1"/>
</dbReference>
<proteinExistence type="inferred from homology"/>
<feature type="signal peptide" evidence="6">
    <location>
        <begin position="1"/>
        <end position="19"/>
    </location>
</feature>
<dbReference type="Pfam" id="PF17804">
    <property type="entry name" value="TSP_NTD"/>
    <property type="match status" value="1"/>
</dbReference>
<keyword evidence="4 5" id="KW-0720">Serine protease</keyword>
<dbReference type="SMART" id="SM00245">
    <property type="entry name" value="TSPc"/>
    <property type="match status" value="1"/>
</dbReference>
<dbReference type="SUPFAM" id="SSF52096">
    <property type="entry name" value="ClpP/crotonase"/>
    <property type="match status" value="1"/>
</dbReference>
<comment type="caution">
    <text evidence="8">The sequence shown here is derived from an EMBL/GenBank/DDBJ whole genome shotgun (WGS) entry which is preliminary data.</text>
</comment>
<gene>
    <name evidence="8" type="ORF">ACFOX3_05335</name>
</gene>
<dbReference type="PANTHER" id="PTHR32060">
    <property type="entry name" value="TAIL-SPECIFIC PROTEASE"/>
    <property type="match status" value="1"/>
</dbReference>
<dbReference type="Pfam" id="PF11818">
    <property type="entry name" value="DUF3340"/>
    <property type="match status" value="1"/>
</dbReference>
<dbReference type="Pfam" id="PF00595">
    <property type="entry name" value="PDZ"/>
    <property type="match status" value="1"/>
</dbReference>
<dbReference type="CDD" id="cd06782">
    <property type="entry name" value="cpPDZ_CPP-like"/>
    <property type="match status" value="1"/>
</dbReference>
<dbReference type="EC" id="3.4.21.102" evidence="8"/>
<dbReference type="Gene3D" id="3.30.750.44">
    <property type="match status" value="1"/>
</dbReference>
<dbReference type="CDD" id="cd07560">
    <property type="entry name" value="Peptidase_S41_CPP"/>
    <property type="match status" value="1"/>
</dbReference>
<organism evidence="8 9">
    <name type="scientific">Simiduia curdlanivorans</name>
    <dbReference type="NCBI Taxonomy" id="1492769"/>
    <lineage>
        <taxon>Bacteria</taxon>
        <taxon>Pseudomonadati</taxon>
        <taxon>Pseudomonadota</taxon>
        <taxon>Gammaproteobacteria</taxon>
        <taxon>Cellvibrionales</taxon>
        <taxon>Cellvibrionaceae</taxon>
        <taxon>Simiduia</taxon>
    </lineage>
</organism>
<dbReference type="RefSeq" id="WP_290263626.1">
    <property type="nucleotide sequence ID" value="NZ_JAUFQG010000006.1"/>
</dbReference>